<dbReference type="Proteomes" id="UP000222542">
    <property type="component" value="Unassembled WGS sequence"/>
</dbReference>
<dbReference type="EMBL" id="AYRZ02000004">
    <property type="protein sequence ID" value="PHT83194.1"/>
    <property type="molecule type" value="Genomic_DNA"/>
</dbReference>
<comment type="caution">
    <text evidence="4">The sequence shown here is derived from an EMBL/GenBank/DDBJ whole genome shotgun (WGS) entry which is preliminary data.</text>
</comment>
<feature type="domain" description="Phosphoadenosine phosphosulphate reductase" evidence="3">
    <location>
        <begin position="142"/>
        <end position="235"/>
    </location>
</feature>
<dbReference type="GO" id="GO:0003824">
    <property type="term" value="F:catalytic activity"/>
    <property type="evidence" value="ECO:0007669"/>
    <property type="project" value="InterPro"/>
</dbReference>
<evidence type="ECO:0000313" key="5">
    <source>
        <dbReference type="Proteomes" id="UP000222542"/>
    </source>
</evidence>
<gene>
    <name evidence="4" type="ORF">T459_11637</name>
</gene>
<sequence length="243" mass="27631">MWVRECKNGGGDYKVANRTLTSNRCHKLVVFQPMDRPQIPVKAVNFTRRHLNMKPLVPLAANIVATGGTESRGTDDYEKLAKELTNASPLEIMDKALELLKLPLAKMQGKVAYNRLLWFGPSLDPTHSWGLVHLAAHYSIFVVMQNHGITDVALIEYTRLTSHPFRVFSLDTGRFNPETCQLFDAVEKHYGIRIEYMFPDAFEIQALVRNKVLFSVYEDGHQECCCITNVRPLRKPSKPYVPG</sequence>
<dbReference type="PANTHER" id="PTHR46482">
    <property type="entry name" value="5'-ADENYLYLSULFATE REDUCTASE 3, CHLOROPLASTIC"/>
    <property type="match status" value="1"/>
</dbReference>
<dbReference type="Pfam" id="PF01507">
    <property type="entry name" value="PAPS_reduct"/>
    <property type="match status" value="1"/>
</dbReference>
<evidence type="ECO:0000256" key="1">
    <source>
        <dbReference type="ARBA" id="ARBA00023004"/>
    </source>
</evidence>
<dbReference type="GO" id="GO:0051536">
    <property type="term" value="F:iron-sulfur cluster binding"/>
    <property type="evidence" value="ECO:0007669"/>
    <property type="project" value="UniProtKB-KW"/>
</dbReference>
<dbReference type="Gramene" id="PHT83194">
    <property type="protein sequence ID" value="PHT83194"/>
    <property type="gene ID" value="T459_11637"/>
</dbReference>
<dbReference type="PANTHER" id="PTHR46482:SF9">
    <property type="entry name" value="5'-ADENYLYLSULFATE REDUCTASE 1, CHLOROPLASTIC"/>
    <property type="match status" value="1"/>
</dbReference>
<dbReference type="InterPro" id="IPR002500">
    <property type="entry name" value="PAPS_reduct_dom"/>
</dbReference>
<reference evidence="4 5" key="2">
    <citation type="journal article" date="2017" name="Genome Biol.">
        <title>New reference genome sequences of hot pepper reveal the massive evolution of plant disease-resistance genes by retroduplication.</title>
        <authorList>
            <person name="Kim S."/>
            <person name="Park J."/>
            <person name="Yeom S.I."/>
            <person name="Kim Y.M."/>
            <person name="Seo E."/>
            <person name="Kim K.T."/>
            <person name="Kim M.S."/>
            <person name="Lee J.M."/>
            <person name="Cheong K."/>
            <person name="Shin H.S."/>
            <person name="Kim S.B."/>
            <person name="Han K."/>
            <person name="Lee J."/>
            <person name="Park M."/>
            <person name="Lee H.A."/>
            <person name="Lee H.Y."/>
            <person name="Lee Y."/>
            <person name="Oh S."/>
            <person name="Lee J.H."/>
            <person name="Choi E."/>
            <person name="Choi E."/>
            <person name="Lee S.E."/>
            <person name="Jeon J."/>
            <person name="Kim H."/>
            <person name="Choi G."/>
            <person name="Song H."/>
            <person name="Lee J."/>
            <person name="Lee S.C."/>
            <person name="Kwon J.K."/>
            <person name="Lee H.Y."/>
            <person name="Koo N."/>
            <person name="Hong Y."/>
            <person name="Kim R.W."/>
            <person name="Kang W.H."/>
            <person name="Huh J.H."/>
            <person name="Kang B.C."/>
            <person name="Yang T.J."/>
            <person name="Lee Y.H."/>
            <person name="Bennetzen J.L."/>
            <person name="Choi D."/>
        </authorList>
    </citation>
    <scope>NUCLEOTIDE SEQUENCE [LARGE SCALE GENOMIC DNA]</scope>
    <source>
        <strain evidence="5">cv. CM334</strain>
    </source>
</reference>
<dbReference type="AlphaFoldDB" id="A0A2G2ZMR2"/>
<dbReference type="STRING" id="4072.A0A2G2ZMR2"/>
<reference evidence="4 5" key="1">
    <citation type="journal article" date="2014" name="Nat. Genet.">
        <title>Genome sequence of the hot pepper provides insights into the evolution of pungency in Capsicum species.</title>
        <authorList>
            <person name="Kim S."/>
            <person name="Park M."/>
            <person name="Yeom S.I."/>
            <person name="Kim Y.M."/>
            <person name="Lee J.M."/>
            <person name="Lee H.A."/>
            <person name="Seo E."/>
            <person name="Choi J."/>
            <person name="Cheong K."/>
            <person name="Kim K.T."/>
            <person name="Jung K."/>
            <person name="Lee G.W."/>
            <person name="Oh S.K."/>
            <person name="Bae C."/>
            <person name="Kim S.B."/>
            <person name="Lee H.Y."/>
            <person name="Kim S.Y."/>
            <person name="Kim M.S."/>
            <person name="Kang B.C."/>
            <person name="Jo Y.D."/>
            <person name="Yang H.B."/>
            <person name="Jeong H.J."/>
            <person name="Kang W.H."/>
            <person name="Kwon J.K."/>
            <person name="Shin C."/>
            <person name="Lim J.Y."/>
            <person name="Park J.H."/>
            <person name="Huh J.H."/>
            <person name="Kim J.S."/>
            <person name="Kim B.D."/>
            <person name="Cohen O."/>
            <person name="Paran I."/>
            <person name="Suh M.C."/>
            <person name="Lee S.B."/>
            <person name="Kim Y.K."/>
            <person name="Shin Y."/>
            <person name="Noh S.J."/>
            <person name="Park J."/>
            <person name="Seo Y.S."/>
            <person name="Kwon S.Y."/>
            <person name="Kim H.A."/>
            <person name="Park J.M."/>
            <person name="Kim H.J."/>
            <person name="Choi S.B."/>
            <person name="Bosland P.W."/>
            <person name="Reeves G."/>
            <person name="Jo S.H."/>
            <person name="Lee B.W."/>
            <person name="Cho H.T."/>
            <person name="Choi H.S."/>
            <person name="Lee M.S."/>
            <person name="Yu Y."/>
            <person name="Do Choi Y."/>
            <person name="Park B.S."/>
            <person name="van Deynze A."/>
            <person name="Ashrafi H."/>
            <person name="Hill T."/>
            <person name="Kim W.T."/>
            <person name="Pai H.S."/>
            <person name="Ahn H.K."/>
            <person name="Yeam I."/>
            <person name="Giovannoni J.J."/>
            <person name="Rose J.K."/>
            <person name="Sorensen I."/>
            <person name="Lee S.J."/>
            <person name="Kim R.W."/>
            <person name="Choi I.Y."/>
            <person name="Choi B.S."/>
            <person name="Lim J.S."/>
            <person name="Lee Y.H."/>
            <person name="Choi D."/>
        </authorList>
    </citation>
    <scope>NUCLEOTIDE SEQUENCE [LARGE SCALE GENOMIC DNA]</scope>
    <source>
        <strain evidence="5">cv. CM334</strain>
    </source>
</reference>
<keyword evidence="5" id="KW-1185">Reference proteome</keyword>
<dbReference type="InterPro" id="IPR014729">
    <property type="entry name" value="Rossmann-like_a/b/a_fold"/>
</dbReference>
<name>A0A2G2ZMR2_CAPAN</name>
<dbReference type="SUPFAM" id="SSF52402">
    <property type="entry name" value="Adenine nucleotide alpha hydrolases-like"/>
    <property type="match status" value="1"/>
</dbReference>
<organism evidence="4 5">
    <name type="scientific">Capsicum annuum</name>
    <name type="common">Capsicum pepper</name>
    <dbReference type="NCBI Taxonomy" id="4072"/>
    <lineage>
        <taxon>Eukaryota</taxon>
        <taxon>Viridiplantae</taxon>
        <taxon>Streptophyta</taxon>
        <taxon>Embryophyta</taxon>
        <taxon>Tracheophyta</taxon>
        <taxon>Spermatophyta</taxon>
        <taxon>Magnoliopsida</taxon>
        <taxon>eudicotyledons</taxon>
        <taxon>Gunneridae</taxon>
        <taxon>Pentapetalae</taxon>
        <taxon>asterids</taxon>
        <taxon>lamiids</taxon>
        <taxon>Solanales</taxon>
        <taxon>Solanaceae</taxon>
        <taxon>Solanoideae</taxon>
        <taxon>Capsiceae</taxon>
        <taxon>Capsicum</taxon>
    </lineage>
</organism>
<dbReference type="OMA" id="QECCCIT"/>
<proteinExistence type="predicted"/>
<dbReference type="Gene3D" id="3.40.50.620">
    <property type="entry name" value="HUPs"/>
    <property type="match status" value="1"/>
</dbReference>
<keyword evidence="2" id="KW-0479">Metal-binding</keyword>
<keyword evidence="2" id="KW-0411">Iron-sulfur</keyword>
<evidence type="ECO:0000256" key="2">
    <source>
        <dbReference type="ARBA" id="ARBA00023014"/>
    </source>
</evidence>
<accession>A0A2G2ZMR2</accession>
<keyword evidence="1" id="KW-0408">Iron</keyword>
<evidence type="ECO:0000259" key="3">
    <source>
        <dbReference type="Pfam" id="PF01507"/>
    </source>
</evidence>
<evidence type="ECO:0000313" key="4">
    <source>
        <dbReference type="EMBL" id="PHT83194.1"/>
    </source>
</evidence>
<protein>
    <submittedName>
        <fullName evidence="4">5'-adenylylsulfate reductase 1, chloroplastic</fullName>
    </submittedName>
</protein>